<evidence type="ECO:0000256" key="9">
    <source>
        <dbReference type="ARBA" id="ARBA00022801"/>
    </source>
</evidence>
<feature type="binding site" evidence="16">
    <location>
        <position position="330"/>
    </location>
    <ligand>
        <name>Zn(2+)</name>
        <dbReference type="ChEBI" id="CHEBI:29105"/>
        <note>catalytic</note>
    </ligand>
</feature>
<evidence type="ECO:0000256" key="13">
    <source>
        <dbReference type="ARBA" id="ARBA00023049"/>
    </source>
</evidence>
<dbReference type="GO" id="GO:0043171">
    <property type="term" value="P:peptide catabolic process"/>
    <property type="evidence" value="ECO:0007669"/>
    <property type="project" value="TreeGrafter"/>
</dbReference>
<dbReference type="GO" id="GO:0008270">
    <property type="term" value="F:zinc ion binding"/>
    <property type="evidence" value="ECO:0007669"/>
    <property type="project" value="UniProtKB-UniRule"/>
</dbReference>
<keyword evidence="23" id="KW-1185">Reference proteome</keyword>
<dbReference type="Gene3D" id="1.10.390.10">
    <property type="entry name" value="Neutral Protease Domain 2"/>
    <property type="match status" value="1"/>
</dbReference>
<dbReference type="InterPro" id="IPR027268">
    <property type="entry name" value="Peptidase_M4/M1_CTD_sf"/>
</dbReference>
<dbReference type="Pfam" id="PF11838">
    <property type="entry name" value="ERAP1_C"/>
    <property type="match status" value="1"/>
</dbReference>
<dbReference type="InterPro" id="IPR014782">
    <property type="entry name" value="Peptidase_M1_dom"/>
</dbReference>
<evidence type="ECO:0000256" key="7">
    <source>
        <dbReference type="ARBA" id="ARBA00022670"/>
    </source>
</evidence>
<keyword evidence="9 18" id="KW-0378">Hydrolase</keyword>
<dbReference type="FunFam" id="2.60.40.1910:FF:000007">
    <property type="entry name" value="Aminopeptidase"/>
    <property type="match status" value="1"/>
</dbReference>
<dbReference type="InterPro" id="IPR042097">
    <property type="entry name" value="Aminopeptidase_N-like_N_sf"/>
</dbReference>
<evidence type="ECO:0000256" key="1">
    <source>
        <dbReference type="ARBA" id="ARBA00000098"/>
    </source>
</evidence>
<feature type="domain" description="ERAP1-like C-terminal" evidence="20">
    <location>
        <begin position="531"/>
        <end position="847"/>
    </location>
</feature>
<evidence type="ECO:0000256" key="17">
    <source>
        <dbReference type="PIRSR" id="PIRSR634016-4"/>
    </source>
</evidence>
<dbReference type="Gene3D" id="1.25.50.20">
    <property type="match status" value="1"/>
</dbReference>
<keyword evidence="8 16" id="KW-0479">Metal-binding</keyword>
<dbReference type="Gene3D" id="2.60.40.1910">
    <property type="match status" value="1"/>
</dbReference>
<evidence type="ECO:0000256" key="18">
    <source>
        <dbReference type="RuleBase" id="RU364040"/>
    </source>
</evidence>
<dbReference type="SUPFAM" id="SSF63737">
    <property type="entry name" value="Leukotriene A4 hydrolase N-terminal domain"/>
    <property type="match status" value="1"/>
</dbReference>
<dbReference type="Gene3D" id="2.60.40.1730">
    <property type="entry name" value="tricorn interacting facor f3 domain"/>
    <property type="match status" value="1"/>
</dbReference>
<evidence type="ECO:0000256" key="12">
    <source>
        <dbReference type="ARBA" id="ARBA00022848"/>
    </source>
</evidence>
<accession>A0AAN9INI1</accession>
<evidence type="ECO:0000256" key="4">
    <source>
        <dbReference type="ARBA" id="ARBA00010136"/>
    </source>
</evidence>
<dbReference type="SUPFAM" id="SSF55486">
    <property type="entry name" value="Metalloproteases ('zincins'), catalytic domain"/>
    <property type="match status" value="1"/>
</dbReference>
<evidence type="ECO:0000256" key="15">
    <source>
        <dbReference type="PIRSR" id="PIRSR634016-1"/>
    </source>
</evidence>
<dbReference type="InterPro" id="IPR045357">
    <property type="entry name" value="Aminopeptidase_N-like_N"/>
</dbReference>
<keyword evidence="6" id="KW-0963">Cytoplasm</keyword>
<evidence type="ECO:0000313" key="22">
    <source>
        <dbReference type="EMBL" id="KAK7283179.1"/>
    </source>
</evidence>
<dbReference type="Pfam" id="PF17900">
    <property type="entry name" value="Peptidase_M1_N"/>
    <property type="match status" value="1"/>
</dbReference>
<dbReference type="PANTHER" id="PTHR11533">
    <property type="entry name" value="PROTEASE M1 ZINC METALLOPROTEASE"/>
    <property type="match status" value="1"/>
</dbReference>
<feature type="active site" description="Proton acceptor" evidence="15">
    <location>
        <position position="308"/>
    </location>
</feature>
<feature type="binding site" evidence="16">
    <location>
        <position position="307"/>
    </location>
    <ligand>
        <name>Zn(2+)</name>
        <dbReference type="ChEBI" id="CHEBI:29105"/>
        <note>catalytic</note>
    </ligand>
</feature>
<dbReference type="GO" id="GO:0042277">
    <property type="term" value="F:peptide binding"/>
    <property type="evidence" value="ECO:0007669"/>
    <property type="project" value="TreeGrafter"/>
</dbReference>
<comment type="catalytic activity">
    <reaction evidence="1">
        <text>Release of an N-terminal amino acid, Xaa-|-Yaa- from a peptide, amide or arylamide. Xaa is preferably Ala, but may be most amino acids including Pro (slow action). When a terminal hydrophobic residue is followed by a prolyl residue, the two may be released as an intact Xaa-Pro dipeptide.</text>
        <dbReference type="EC" id="3.4.11.2"/>
    </reaction>
</comment>
<protein>
    <recommendedName>
        <fullName evidence="18">Aminopeptidase</fullName>
        <ecNumber evidence="18">3.4.11.-</ecNumber>
    </recommendedName>
</protein>
<dbReference type="GO" id="GO:0016020">
    <property type="term" value="C:membrane"/>
    <property type="evidence" value="ECO:0007669"/>
    <property type="project" value="TreeGrafter"/>
</dbReference>
<evidence type="ECO:0000256" key="6">
    <source>
        <dbReference type="ARBA" id="ARBA00022490"/>
    </source>
</evidence>
<keyword evidence="14" id="KW-0472">Membrane</keyword>
<dbReference type="InterPro" id="IPR034016">
    <property type="entry name" value="M1_APN-typ"/>
</dbReference>
<keyword evidence="12" id="KW-0492">Microsome</keyword>
<evidence type="ECO:0000256" key="16">
    <source>
        <dbReference type="PIRSR" id="PIRSR634016-3"/>
    </source>
</evidence>
<evidence type="ECO:0000259" key="20">
    <source>
        <dbReference type="Pfam" id="PF11838"/>
    </source>
</evidence>
<dbReference type="GO" id="GO:0005615">
    <property type="term" value="C:extracellular space"/>
    <property type="evidence" value="ECO:0007669"/>
    <property type="project" value="TreeGrafter"/>
</dbReference>
<reference evidence="22 23" key="1">
    <citation type="submission" date="2024-01" db="EMBL/GenBank/DDBJ databases">
        <title>The genomes of 5 underutilized Papilionoideae crops provide insights into root nodulation and disease resistanc.</title>
        <authorList>
            <person name="Yuan L."/>
        </authorList>
    </citation>
    <scope>NUCLEOTIDE SEQUENCE [LARGE SCALE GENOMIC DNA]</scope>
    <source>
        <strain evidence="22">ZHUSHIDOU_FW_LH</strain>
        <tissue evidence="22">Leaf</tissue>
    </source>
</reference>
<evidence type="ECO:0000256" key="8">
    <source>
        <dbReference type="ARBA" id="ARBA00022723"/>
    </source>
</evidence>
<comment type="similarity">
    <text evidence="4 18">Belongs to the peptidase M1 family.</text>
</comment>
<dbReference type="EC" id="3.4.11.-" evidence="18"/>
<dbReference type="InterPro" id="IPR050344">
    <property type="entry name" value="Peptidase_M1_aminopeptidases"/>
</dbReference>
<dbReference type="GO" id="GO:0005737">
    <property type="term" value="C:cytoplasm"/>
    <property type="evidence" value="ECO:0007669"/>
    <property type="project" value="UniProtKB-SubCell"/>
</dbReference>
<evidence type="ECO:0000256" key="5">
    <source>
        <dbReference type="ARBA" id="ARBA00022438"/>
    </source>
</evidence>
<keyword evidence="11 16" id="KW-0862">Zinc</keyword>
<dbReference type="GO" id="GO:0006508">
    <property type="term" value="P:proteolysis"/>
    <property type="evidence" value="ECO:0007669"/>
    <property type="project" value="UniProtKB-KW"/>
</dbReference>
<evidence type="ECO:0000259" key="19">
    <source>
        <dbReference type="Pfam" id="PF01433"/>
    </source>
</evidence>
<dbReference type="GO" id="GO:0070006">
    <property type="term" value="F:metalloaminopeptidase activity"/>
    <property type="evidence" value="ECO:0007669"/>
    <property type="project" value="TreeGrafter"/>
</dbReference>
<keyword evidence="13 18" id="KW-0482">Metalloprotease</keyword>
<evidence type="ECO:0000313" key="23">
    <source>
        <dbReference type="Proteomes" id="UP001372338"/>
    </source>
</evidence>
<dbReference type="PANTHER" id="PTHR11533:SF174">
    <property type="entry name" value="PUROMYCIN-SENSITIVE AMINOPEPTIDASE-RELATED"/>
    <property type="match status" value="1"/>
</dbReference>
<feature type="binding site" evidence="16">
    <location>
        <position position="311"/>
    </location>
    <ligand>
        <name>Zn(2+)</name>
        <dbReference type="ChEBI" id="CHEBI:29105"/>
        <note>catalytic</note>
    </ligand>
</feature>
<dbReference type="InterPro" id="IPR024571">
    <property type="entry name" value="ERAP1-like_C_dom"/>
</dbReference>
<feature type="domain" description="Aminopeptidase N-like N-terminal" evidence="21">
    <location>
        <begin position="15"/>
        <end position="200"/>
    </location>
</feature>
<comment type="caution">
    <text evidence="22">The sequence shown here is derived from an EMBL/GenBank/DDBJ whole genome shotgun (WGS) entry which is preliminary data.</text>
</comment>
<comment type="subcellular location">
    <subcellularLocation>
        <location evidence="3">Cytoplasm</location>
    </subcellularLocation>
    <subcellularLocation>
        <location evidence="2">Microsome membrane</location>
        <topology evidence="2">Peripheral membrane protein</topology>
    </subcellularLocation>
</comment>
<evidence type="ECO:0000256" key="11">
    <source>
        <dbReference type="ARBA" id="ARBA00022833"/>
    </source>
</evidence>
<evidence type="ECO:0000256" key="2">
    <source>
        <dbReference type="ARBA" id="ARBA00004174"/>
    </source>
</evidence>
<gene>
    <name evidence="22" type="ORF">RIF29_12542</name>
</gene>
<dbReference type="FunFam" id="1.25.50.20:FF:000002">
    <property type="entry name" value="Aminopeptidase"/>
    <property type="match status" value="1"/>
</dbReference>
<feature type="domain" description="Peptidase M1 membrane alanine aminopeptidase" evidence="19">
    <location>
        <begin position="235"/>
        <end position="451"/>
    </location>
</feature>
<dbReference type="Pfam" id="PF01433">
    <property type="entry name" value="Peptidase_M1"/>
    <property type="match status" value="1"/>
</dbReference>
<dbReference type="CDD" id="cd09601">
    <property type="entry name" value="M1_APN-Q_like"/>
    <property type="match status" value="1"/>
</dbReference>
<keyword evidence="7 18" id="KW-0645">Protease</keyword>
<name>A0AAN9INI1_CROPI</name>
<dbReference type="EMBL" id="JAYWIO010000002">
    <property type="protein sequence ID" value="KAK7283179.1"/>
    <property type="molecule type" value="Genomic_DNA"/>
</dbReference>
<evidence type="ECO:0000259" key="21">
    <source>
        <dbReference type="Pfam" id="PF17900"/>
    </source>
</evidence>
<proteinExistence type="inferred from homology"/>
<keyword evidence="5 18" id="KW-0031">Aminopeptidase</keyword>
<evidence type="ECO:0000256" key="10">
    <source>
        <dbReference type="ARBA" id="ARBA00022824"/>
    </source>
</evidence>
<dbReference type="GO" id="GO:0016285">
    <property type="term" value="F:alanyl aminopeptidase activity"/>
    <property type="evidence" value="ECO:0007669"/>
    <property type="project" value="UniProtKB-EC"/>
</dbReference>
<sequence length="875" mass="98837">MDQFKGQPRLPKFAVPKRYDIRLKPDLLACRFAGSVSVDLNIVAATSFIVLNAAELSIPGGAVSFSSRDSSKVIKPSRVELFGDDEILVLEFPETLPIGLGVLAIQFEGILNDRMKGFYRSTYEHNGEKRNMAVTQFEPADARRCFPCWDEPACKATFKITLDVPSELVALSNMPIVEEKKDGNLKTVSYQESPIMSTYLVAVVVGLFDYVEDHTSDGVKVRVYCQVGKTNQGKFALHVAVKTLELFKDYFATPYSLPKLDMIAIPDFAAGAMENYGLVTYRETALLYDDQHSAASNKQRVATVVAHELAHQWFGNLVTMEWWTHLWLNEGFATWVSYLATDSLFPEWKIWSQFLDETTAGLRLDGLAESHPIEVEINHAGEIDEIFDAISYRKGASVIRMLQSYLGAEHFQRSLASYIKKYACSNAKTEDLWAALEEGSGEPVNKIMTTWTKQQGYPVVSIKVNNQKLEFNQSRFLSSGDKGEGHWIVPITLCFGSYDVRKNFLLETKSKTLDVKEFLGTSIEDKGANSWIKLNVDQTGFYRVKYDELLATRLRYAVEKQLLSATDRFGILDDLYALWVARQESLTSLINLMGAYREEVDYIVLSNLISVSYKIESISADAVPDLLEYLKQFFINLFQYSAERLGWDPKPGESHLDAMLRGEILTALAVFGHDLTLDEASRRFQAFLEDRNTPLLPPDIRKATYVAVMQRASKSNRLGYDSLLKLYRESDLSQEKTRILGSLASSPDPDLILEVLNFVLSSEVRSQDAVIGLPSSREGRDIAWAWFKEKWEDLLKTYGSGFLITRFVSATVSPFASFEKAKEIEEFFATRGKPSIARTLKQSLERVYINANLVQSVKNEKSLADALKELAYRKY</sequence>
<dbReference type="FunFam" id="1.10.390.10:FF:000001">
    <property type="entry name" value="Aminopeptidase"/>
    <property type="match status" value="1"/>
</dbReference>
<evidence type="ECO:0000256" key="3">
    <source>
        <dbReference type="ARBA" id="ARBA00004496"/>
    </source>
</evidence>
<dbReference type="PRINTS" id="PR00756">
    <property type="entry name" value="ALADIPTASE"/>
</dbReference>
<evidence type="ECO:0000256" key="14">
    <source>
        <dbReference type="ARBA" id="ARBA00023136"/>
    </source>
</evidence>
<dbReference type="InterPro" id="IPR001930">
    <property type="entry name" value="Peptidase_M1"/>
</dbReference>
<dbReference type="AlphaFoldDB" id="A0AAN9INI1"/>
<keyword evidence="10" id="KW-0256">Endoplasmic reticulum</keyword>
<dbReference type="FunFam" id="2.60.40.1730:FF:000009">
    <property type="entry name" value="Aminopeptidase"/>
    <property type="match status" value="1"/>
</dbReference>
<organism evidence="22 23">
    <name type="scientific">Crotalaria pallida</name>
    <name type="common">Smooth rattlebox</name>
    <name type="synonym">Crotalaria striata</name>
    <dbReference type="NCBI Taxonomy" id="3830"/>
    <lineage>
        <taxon>Eukaryota</taxon>
        <taxon>Viridiplantae</taxon>
        <taxon>Streptophyta</taxon>
        <taxon>Embryophyta</taxon>
        <taxon>Tracheophyta</taxon>
        <taxon>Spermatophyta</taxon>
        <taxon>Magnoliopsida</taxon>
        <taxon>eudicotyledons</taxon>
        <taxon>Gunneridae</taxon>
        <taxon>Pentapetalae</taxon>
        <taxon>rosids</taxon>
        <taxon>fabids</taxon>
        <taxon>Fabales</taxon>
        <taxon>Fabaceae</taxon>
        <taxon>Papilionoideae</taxon>
        <taxon>50 kb inversion clade</taxon>
        <taxon>genistoids sensu lato</taxon>
        <taxon>core genistoids</taxon>
        <taxon>Crotalarieae</taxon>
        <taxon>Crotalaria</taxon>
    </lineage>
</organism>
<feature type="site" description="Transition state stabilizer" evidence="17">
    <location>
        <position position="392"/>
    </location>
</feature>
<comment type="cofactor">
    <cofactor evidence="16 18">
        <name>Zn(2+)</name>
        <dbReference type="ChEBI" id="CHEBI:29105"/>
    </cofactor>
    <text evidence="16 18">Binds 1 zinc ion per subunit.</text>
</comment>
<dbReference type="Proteomes" id="UP001372338">
    <property type="component" value="Unassembled WGS sequence"/>
</dbReference>